<dbReference type="InterPro" id="IPR002347">
    <property type="entry name" value="SDR_fam"/>
</dbReference>
<protein>
    <submittedName>
        <fullName evidence="3">SDR family oxidoreductase</fullName>
    </submittedName>
</protein>
<comment type="caution">
    <text evidence="3">The sequence shown here is derived from an EMBL/GenBank/DDBJ whole genome shotgun (WGS) entry which is preliminary data.</text>
</comment>
<gene>
    <name evidence="3" type="ORF">ACFSW4_02795</name>
</gene>
<dbReference type="PROSITE" id="PS00061">
    <property type="entry name" value="ADH_SHORT"/>
    <property type="match status" value="1"/>
</dbReference>
<evidence type="ECO:0000313" key="4">
    <source>
        <dbReference type="Proteomes" id="UP001597452"/>
    </source>
</evidence>
<dbReference type="RefSeq" id="WP_054752247.1">
    <property type="nucleotide sequence ID" value="NZ_JBHUMZ010000011.1"/>
</dbReference>
<dbReference type="NCBIfam" id="NF005559">
    <property type="entry name" value="PRK07231.1"/>
    <property type="match status" value="1"/>
</dbReference>
<dbReference type="PANTHER" id="PTHR42879">
    <property type="entry name" value="3-OXOACYL-(ACYL-CARRIER-PROTEIN) REDUCTASE"/>
    <property type="match status" value="1"/>
</dbReference>
<evidence type="ECO:0000256" key="1">
    <source>
        <dbReference type="ARBA" id="ARBA00006484"/>
    </source>
</evidence>
<dbReference type="InterPro" id="IPR057326">
    <property type="entry name" value="KR_dom"/>
</dbReference>
<dbReference type="NCBIfam" id="NF009466">
    <property type="entry name" value="PRK12826.1-2"/>
    <property type="match status" value="1"/>
</dbReference>
<dbReference type="Proteomes" id="UP001597452">
    <property type="component" value="Unassembled WGS sequence"/>
</dbReference>
<reference evidence="4" key="1">
    <citation type="journal article" date="2019" name="Int. J. Syst. Evol. Microbiol.">
        <title>The Global Catalogue of Microorganisms (GCM) 10K type strain sequencing project: providing services to taxonomists for standard genome sequencing and annotation.</title>
        <authorList>
            <consortium name="The Broad Institute Genomics Platform"/>
            <consortium name="The Broad Institute Genome Sequencing Center for Infectious Disease"/>
            <person name="Wu L."/>
            <person name="Ma J."/>
        </authorList>
    </citation>
    <scope>NUCLEOTIDE SEQUENCE [LARGE SCALE GENOMIC DNA]</scope>
    <source>
        <strain evidence="4">TISTR 1571</strain>
    </source>
</reference>
<sequence>MDLFNVKDKVVLISGSTRGLGLSVAQGFADNGAIVIINGRKQSDVDSVVHELKEQGNQAKGYAFDVTAKEDVINNVNKIESEVGPISVLINNAGIHRRNPLEELSLDDWQTVLDVNLTSAFNLSQAVFPYMKERNHGKIINITSLNAEKARPNIANYSAAKGGLKMLTKSMATEWGPYNIQTNAIGPGYFQTDMTEKLVQDPDFNQWVKSEVPLQRWGVPEELIGTAIYLASDASNYVNGHTIYVDGGWQASL</sequence>
<dbReference type="InterPro" id="IPR020904">
    <property type="entry name" value="Sc_DH/Rdtase_CS"/>
</dbReference>
<evidence type="ECO:0000313" key="3">
    <source>
        <dbReference type="EMBL" id="MFD2637802.1"/>
    </source>
</evidence>
<accession>A0ABW5Q742</accession>
<dbReference type="PRINTS" id="PR00080">
    <property type="entry name" value="SDRFAMILY"/>
</dbReference>
<organism evidence="3 4">
    <name type="scientific">Piscibacillus salipiscarius</name>
    <dbReference type="NCBI Taxonomy" id="299480"/>
    <lineage>
        <taxon>Bacteria</taxon>
        <taxon>Bacillati</taxon>
        <taxon>Bacillota</taxon>
        <taxon>Bacilli</taxon>
        <taxon>Bacillales</taxon>
        <taxon>Bacillaceae</taxon>
        <taxon>Piscibacillus</taxon>
    </lineage>
</organism>
<proteinExistence type="inferred from homology"/>
<dbReference type="PANTHER" id="PTHR42879:SF2">
    <property type="entry name" value="3-OXOACYL-[ACYL-CARRIER-PROTEIN] REDUCTASE FABG"/>
    <property type="match status" value="1"/>
</dbReference>
<dbReference type="SMART" id="SM00822">
    <property type="entry name" value="PKS_KR"/>
    <property type="match status" value="1"/>
</dbReference>
<feature type="domain" description="Ketoreductase" evidence="2">
    <location>
        <begin position="9"/>
        <end position="188"/>
    </location>
</feature>
<dbReference type="Gene3D" id="3.40.50.720">
    <property type="entry name" value="NAD(P)-binding Rossmann-like Domain"/>
    <property type="match status" value="1"/>
</dbReference>
<name>A0ABW5Q742_9BACI</name>
<comment type="similarity">
    <text evidence="1">Belongs to the short-chain dehydrogenases/reductases (SDR) family.</text>
</comment>
<evidence type="ECO:0000259" key="2">
    <source>
        <dbReference type="SMART" id="SM00822"/>
    </source>
</evidence>
<dbReference type="SUPFAM" id="SSF51735">
    <property type="entry name" value="NAD(P)-binding Rossmann-fold domains"/>
    <property type="match status" value="1"/>
</dbReference>
<dbReference type="InterPro" id="IPR050259">
    <property type="entry name" value="SDR"/>
</dbReference>
<dbReference type="InterPro" id="IPR036291">
    <property type="entry name" value="NAD(P)-bd_dom_sf"/>
</dbReference>
<dbReference type="PRINTS" id="PR00081">
    <property type="entry name" value="GDHRDH"/>
</dbReference>
<dbReference type="Pfam" id="PF13561">
    <property type="entry name" value="adh_short_C2"/>
    <property type="match status" value="1"/>
</dbReference>
<dbReference type="EMBL" id="JBHUMZ010000011">
    <property type="protein sequence ID" value="MFD2637802.1"/>
    <property type="molecule type" value="Genomic_DNA"/>
</dbReference>
<dbReference type="CDD" id="cd05347">
    <property type="entry name" value="Ga5DH-like_SDR_c"/>
    <property type="match status" value="1"/>
</dbReference>
<keyword evidence="4" id="KW-1185">Reference proteome</keyword>